<protein>
    <recommendedName>
        <fullName evidence="1">RES domain-containing protein</fullName>
    </recommendedName>
</protein>
<keyword evidence="3" id="KW-1185">Reference proteome</keyword>
<proteinExistence type="predicted"/>
<evidence type="ECO:0000313" key="3">
    <source>
        <dbReference type="Proteomes" id="UP000291236"/>
    </source>
</evidence>
<gene>
    <name evidence="2" type="ORF">JCM31447_21830</name>
</gene>
<accession>A0A4P2VVY7</accession>
<evidence type="ECO:0000313" key="2">
    <source>
        <dbReference type="EMBL" id="BBH53735.1"/>
    </source>
</evidence>
<dbReference type="Pfam" id="PF08808">
    <property type="entry name" value="RES"/>
    <property type="match status" value="1"/>
</dbReference>
<evidence type="ECO:0000259" key="1">
    <source>
        <dbReference type="Pfam" id="PF08808"/>
    </source>
</evidence>
<dbReference type="InterPro" id="IPR014914">
    <property type="entry name" value="RES_dom"/>
</dbReference>
<dbReference type="OrthoDB" id="648213at2"/>
<dbReference type="AlphaFoldDB" id="A0A4P2VVY7"/>
<name>A0A4P2VVY7_FLUSA</name>
<dbReference type="EMBL" id="AP019368">
    <property type="protein sequence ID" value="BBH53735.1"/>
    <property type="molecule type" value="Genomic_DNA"/>
</dbReference>
<organism evidence="2 3">
    <name type="scientific">Fluviispira sanaruensis</name>
    <dbReference type="NCBI Taxonomy" id="2493639"/>
    <lineage>
        <taxon>Bacteria</taxon>
        <taxon>Pseudomonadati</taxon>
        <taxon>Bdellovibrionota</taxon>
        <taxon>Oligoflexia</taxon>
        <taxon>Silvanigrellales</taxon>
        <taxon>Silvanigrellaceae</taxon>
        <taxon>Fluviispira</taxon>
    </lineage>
</organism>
<dbReference type="KEGG" id="sbf:JCM31447_21830"/>
<sequence length="267" mass="31502">MLDLSFNDSLSEIYNGNLEILKDNELYKELNDEIEKLENNFNLPKFKGKINKHRKALTLTLDKDSNNYKFWRVRSYKTTRIPKNIFRLKSDIKNPPEKNISEPGRFNEKGISYLYLSFGYGQHNEANIAIAETVKGNREWFCYAEFEVLKTTNLIRLNTNFGLTYKDIPDYDFLKFLYFLELKISEPIYKHSGNNEYLFTNRIADFFKSLGFEGIIYLSAVLEVGLNCNYNLCSFNPQKFDVKNELITSQYLCQHLNNFELHNISKF</sequence>
<dbReference type="RefSeq" id="WP_130610183.1">
    <property type="nucleotide sequence ID" value="NZ_AP019368.1"/>
</dbReference>
<reference evidence="2 3" key="1">
    <citation type="submission" date="2018-12" db="EMBL/GenBank/DDBJ databases">
        <title>Rubrispira sanarue gen. nov., sp., nov., a member of the order Silvanigrellales, isolated from a brackish lake in Hamamatsu Japan.</title>
        <authorList>
            <person name="Maejima Y."/>
            <person name="Iino T."/>
            <person name="Muraguchi Y."/>
            <person name="Fukuda K."/>
            <person name="Nojiri H."/>
            <person name="Ohkuma M."/>
            <person name="Moriuchi R."/>
            <person name="Dohra H."/>
            <person name="Kimbara K."/>
            <person name="Shintani M."/>
        </authorList>
    </citation>
    <scope>NUCLEOTIDE SEQUENCE [LARGE SCALE GENOMIC DNA]</scope>
    <source>
        <strain evidence="2 3">RF1110005</strain>
    </source>
</reference>
<feature type="domain" description="RES" evidence="1">
    <location>
        <begin position="94"/>
        <end position="242"/>
    </location>
</feature>
<dbReference type="Proteomes" id="UP000291236">
    <property type="component" value="Chromosome"/>
</dbReference>